<keyword evidence="2" id="KW-1185">Reference proteome</keyword>
<dbReference type="Proteomes" id="UP000828941">
    <property type="component" value="Chromosome 5"/>
</dbReference>
<evidence type="ECO:0000313" key="1">
    <source>
        <dbReference type="EMBL" id="KAI4344599.1"/>
    </source>
</evidence>
<sequence length="914" mass="99566">MSVSRCREKLPTKTPPKTIKSFVNHIEPVTPTQTNEAMSDPSPISPKSPPSSVPENPGFGSRSVVDGMVRRRSLRLASKLDFSECPMKSSTSHSRRKRKGDCGGNGACLAEDGKVERKIAGEVASPCVNPLENGGMNLDSSGSAIRVFEAEKKVDGNKELGESGSGPAGDGSNYDSLIDGSTSSEEKGKSELNMNNLLSSECRTDEGSQDFLNLRSGKKVVKRGMELGGPGFDENSDLVNGVSTDENGCAKHSRKTRKEDRENEESMKCDSISTGIDAVKLSLEFQTQNFIDLAGQIDDSKLVDERRAERGDRKGKRKVGDTSEQDVATGNMDRAASLDLEISLGRKKLSREEKGKGPMTEDELSPNIIREAEFGLESKKQSSGDNSTSDVNHLAMSNVALQNREQLRSIDTRGNRYMERFRDIARENASRFAHFAADEEDDHSSPEAEVEPETEDWPGPFSTAMKIIEDRTKKTMLTGSVSSERKDVTITWVPKRDKGQKIAKVSVPSLQELSLNILAKNADAIVSLESVPDALKHKLCQLLCDSRRMNSHIFKLIVGGSPTEIRIRDCSWLTEEEFTKSFQICDTTNLVVLQLDQCGRCLSDYVVLGTLAESSKRLSRLTSLSISGACRLSDGGLHALVSSASALRSINLSQCSLLTSACLNILADSLGSLLKELYLDDCQSIDAAMIVPALKKLEGLEVLSVAGIHTVSDKFIKSYITSCGHNMKELVLRDCVKLTDSSMKVIAESCPGLWALDLANLCRLTDFSVKYLTNGCQALQTLKLCRNQFSDEAIAAFLETAGESLKELTLNNVKKVDHHTALSLATHAKNLHTLDLSWCRNLTDNAVGLIVDSCSSLRLLKLFGCSQITDVFVNGHSNPGIQIVGLKLSPVLKNVRVPDLEEGALHYSAVTSTS</sequence>
<gene>
    <name evidence="1" type="ORF">L6164_011806</name>
</gene>
<dbReference type="EMBL" id="CM039430">
    <property type="protein sequence ID" value="KAI4344599.1"/>
    <property type="molecule type" value="Genomic_DNA"/>
</dbReference>
<comment type="caution">
    <text evidence="1">The sequence shown here is derived from an EMBL/GenBank/DDBJ whole genome shotgun (WGS) entry which is preliminary data.</text>
</comment>
<proteinExistence type="predicted"/>
<organism evidence="1 2">
    <name type="scientific">Bauhinia variegata</name>
    <name type="common">Purple orchid tree</name>
    <name type="synonym">Phanera variegata</name>
    <dbReference type="NCBI Taxonomy" id="167791"/>
    <lineage>
        <taxon>Eukaryota</taxon>
        <taxon>Viridiplantae</taxon>
        <taxon>Streptophyta</taxon>
        <taxon>Embryophyta</taxon>
        <taxon>Tracheophyta</taxon>
        <taxon>Spermatophyta</taxon>
        <taxon>Magnoliopsida</taxon>
        <taxon>eudicotyledons</taxon>
        <taxon>Gunneridae</taxon>
        <taxon>Pentapetalae</taxon>
        <taxon>rosids</taxon>
        <taxon>fabids</taxon>
        <taxon>Fabales</taxon>
        <taxon>Fabaceae</taxon>
        <taxon>Cercidoideae</taxon>
        <taxon>Cercideae</taxon>
        <taxon>Bauhiniinae</taxon>
        <taxon>Bauhinia</taxon>
    </lineage>
</organism>
<protein>
    <submittedName>
        <fullName evidence="1">Uncharacterized protein</fullName>
    </submittedName>
</protein>
<reference evidence="1 2" key="1">
    <citation type="journal article" date="2022" name="DNA Res.">
        <title>Chromosomal-level genome assembly of the orchid tree Bauhinia variegata (Leguminosae; Cercidoideae) supports the allotetraploid origin hypothesis of Bauhinia.</title>
        <authorList>
            <person name="Zhong Y."/>
            <person name="Chen Y."/>
            <person name="Zheng D."/>
            <person name="Pang J."/>
            <person name="Liu Y."/>
            <person name="Luo S."/>
            <person name="Meng S."/>
            <person name="Qian L."/>
            <person name="Wei D."/>
            <person name="Dai S."/>
            <person name="Zhou R."/>
        </authorList>
    </citation>
    <scope>NUCLEOTIDE SEQUENCE [LARGE SCALE GENOMIC DNA]</scope>
    <source>
        <strain evidence="1">BV-YZ2020</strain>
    </source>
</reference>
<name>A0ACB9P9I6_BAUVA</name>
<accession>A0ACB9P9I6</accession>
<evidence type="ECO:0000313" key="2">
    <source>
        <dbReference type="Proteomes" id="UP000828941"/>
    </source>
</evidence>